<dbReference type="PROSITE" id="PS51354">
    <property type="entry name" value="GLUTAREDOXIN_2"/>
    <property type="match status" value="1"/>
</dbReference>
<evidence type="ECO:0000256" key="2">
    <source>
        <dbReference type="ARBA" id="ARBA00022714"/>
    </source>
</evidence>
<dbReference type="Proteomes" id="UP001485043">
    <property type="component" value="Unassembled WGS sequence"/>
</dbReference>
<keyword evidence="10" id="KW-1185">Reference proteome</keyword>
<evidence type="ECO:0000259" key="8">
    <source>
        <dbReference type="Pfam" id="PF00462"/>
    </source>
</evidence>
<evidence type="ECO:0000256" key="4">
    <source>
        <dbReference type="ARBA" id="ARBA00023004"/>
    </source>
</evidence>
<dbReference type="Pfam" id="PF00462">
    <property type="entry name" value="Glutaredoxin"/>
    <property type="match status" value="1"/>
</dbReference>
<dbReference type="NCBIfam" id="TIGR00365">
    <property type="entry name" value="Grx4 family monothiol glutaredoxin"/>
    <property type="match status" value="1"/>
</dbReference>
<feature type="domain" description="Glutaredoxin" evidence="8">
    <location>
        <begin position="102"/>
        <end position="166"/>
    </location>
</feature>
<accession>A0AAW1RTY2</accession>
<dbReference type="PANTHER" id="PTHR10293">
    <property type="entry name" value="GLUTAREDOXIN FAMILY MEMBER"/>
    <property type="match status" value="1"/>
</dbReference>
<keyword evidence="2" id="KW-0001">2Fe-2S</keyword>
<evidence type="ECO:0000313" key="9">
    <source>
        <dbReference type="EMBL" id="KAK9837052.1"/>
    </source>
</evidence>
<dbReference type="PANTHER" id="PTHR10293:SF16">
    <property type="entry name" value="GLUTAREDOXIN-RELATED PROTEIN 5, MITOCHONDRIAL"/>
    <property type="match status" value="1"/>
</dbReference>
<dbReference type="InterPro" id="IPR002109">
    <property type="entry name" value="Glutaredoxin"/>
</dbReference>
<evidence type="ECO:0000256" key="3">
    <source>
        <dbReference type="ARBA" id="ARBA00022723"/>
    </source>
</evidence>
<keyword evidence="6" id="KW-0676">Redox-active center</keyword>
<dbReference type="GO" id="GO:0046872">
    <property type="term" value="F:metal ion binding"/>
    <property type="evidence" value="ECO:0007669"/>
    <property type="project" value="UniProtKB-KW"/>
</dbReference>
<name>A0AAW1RTY2_9CHLO</name>
<gene>
    <name evidence="9" type="ORF">WJX84_009929</name>
</gene>
<feature type="region of interest" description="Disordered" evidence="7">
    <location>
        <begin position="57"/>
        <end position="91"/>
    </location>
</feature>
<comment type="similarity">
    <text evidence="1">Belongs to the glutaredoxin family. CGFS subfamily.</text>
</comment>
<keyword evidence="3" id="KW-0479">Metal-binding</keyword>
<evidence type="ECO:0000256" key="6">
    <source>
        <dbReference type="ARBA" id="ARBA00023284"/>
    </source>
</evidence>
<comment type="caution">
    <text evidence="9">The sequence shown here is derived from an EMBL/GenBank/DDBJ whole genome shotgun (WGS) entry which is preliminary data.</text>
</comment>
<evidence type="ECO:0000313" key="10">
    <source>
        <dbReference type="Proteomes" id="UP001485043"/>
    </source>
</evidence>
<dbReference type="InterPro" id="IPR004480">
    <property type="entry name" value="Monothiol_GRX-rel"/>
</dbReference>
<evidence type="ECO:0000256" key="1">
    <source>
        <dbReference type="ARBA" id="ARBA00008983"/>
    </source>
</evidence>
<dbReference type="InterPro" id="IPR036249">
    <property type="entry name" value="Thioredoxin-like_sf"/>
</dbReference>
<reference evidence="9 10" key="1">
    <citation type="journal article" date="2024" name="Nat. Commun.">
        <title>Phylogenomics reveals the evolutionary origins of lichenization in chlorophyte algae.</title>
        <authorList>
            <person name="Puginier C."/>
            <person name="Libourel C."/>
            <person name="Otte J."/>
            <person name="Skaloud P."/>
            <person name="Haon M."/>
            <person name="Grisel S."/>
            <person name="Petersen M."/>
            <person name="Berrin J.G."/>
            <person name="Delaux P.M."/>
            <person name="Dal Grande F."/>
            <person name="Keller J."/>
        </authorList>
    </citation>
    <scope>NUCLEOTIDE SEQUENCE [LARGE SCALE GENOMIC DNA]</scope>
    <source>
        <strain evidence="9 10">SAG 2523</strain>
    </source>
</reference>
<keyword evidence="5" id="KW-0411">Iron-sulfur</keyword>
<evidence type="ECO:0000256" key="5">
    <source>
        <dbReference type="ARBA" id="ARBA00023014"/>
    </source>
</evidence>
<protein>
    <recommendedName>
        <fullName evidence="8">Glutaredoxin domain-containing protein</fullName>
    </recommendedName>
</protein>
<dbReference type="AlphaFoldDB" id="A0AAW1RTY2"/>
<dbReference type="SUPFAM" id="SSF52833">
    <property type="entry name" value="Thioredoxin-like"/>
    <property type="match status" value="1"/>
</dbReference>
<dbReference type="CDD" id="cd03028">
    <property type="entry name" value="GRX_PICOT_like"/>
    <property type="match status" value="1"/>
</dbReference>
<dbReference type="InterPro" id="IPR033658">
    <property type="entry name" value="GRX_PICOT-like"/>
</dbReference>
<keyword evidence="4" id="KW-0408">Iron</keyword>
<sequence>MSFARMSRAALQASRRLAALQHTSLPVQELQGGRQCCPVGWTSKPAASCTASRSFASSKQASSAGTPSEEDDTHDDFRPQVKASPSATAEDQIKQDITDNKVFIYMKGDPSAPQCGFSNMACRILDAYGVAYESRNILEDPDVREAVKKFTEWPTIPQVFVDGEFVGGSDILLSMHQRLLSLNM</sequence>
<dbReference type="Gene3D" id="3.40.30.10">
    <property type="entry name" value="Glutaredoxin"/>
    <property type="match status" value="1"/>
</dbReference>
<dbReference type="EMBL" id="JALJOV010001989">
    <property type="protein sequence ID" value="KAK9837052.1"/>
    <property type="molecule type" value="Genomic_DNA"/>
</dbReference>
<evidence type="ECO:0000256" key="7">
    <source>
        <dbReference type="SAM" id="MobiDB-lite"/>
    </source>
</evidence>
<dbReference type="GO" id="GO:0051537">
    <property type="term" value="F:2 iron, 2 sulfur cluster binding"/>
    <property type="evidence" value="ECO:0007669"/>
    <property type="project" value="UniProtKB-KW"/>
</dbReference>
<dbReference type="GO" id="GO:0005759">
    <property type="term" value="C:mitochondrial matrix"/>
    <property type="evidence" value="ECO:0007669"/>
    <property type="project" value="TreeGrafter"/>
</dbReference>
<organism evidence="9 10">
    <name type="scientific">Apatococcus fuscideae</name>
    <dbReference type="NCBI Taxonomy" id="2026836"/>
    <lineage>
        <taxon>Eukaryota</taxon>
        <taxon>Viridiplantae</taxon>
        <taxon>Chlorophyta</taxon>
        <taxon>core chlorophytes</taxon>
        <taxon>Trebouxiophyceae</taxon>
        <taxon>Chlorellales</taxon>
        <taxon>Chlorellaceae</taxon>
        <taxon>Apatococcus</taxon>
    </lineage>
</organism>
<proteinExistence type="inferred from homology"/>